<protein>
    <submittedName>
        <fullName evidence="5">TetR/AcrR family transcriptional regulator</fullName>
    </submittedName>
</protein>
<dbReference type="SUPFAM" id="SSF46689">
    <property type="entry name" value="Homeodomain-like"/>
    <property type="match status" value="1"/>
</dbReference>
<feature type="region of interest" description="Disordered" evidence="3">
    <location>
        <begin position="1"/>
        <end position="23"/>
    </location>
</feature>
<reference evidence="5 6" key="1">
    <citation type="submission" date="2020-04" db="EMBL/GenBank/DDBJ databases">
        <title>Thermobifida alba genome sequencing and assembly.</title>
        <authorList>
            <person name="Luzics S."/>
            <person name="Horvath B."/>
            <person name="Nagy I."/>
            <person name="Toth A."/>
            <person name="Nagy I."/>
            <person name="Kukolya J."/>
        </authorList>
    </citation>
    <scope>NUCLEOTIDE SEQUENCE [LARGE SCALE GENOMIC DNA]</scope>
    <source>
        <strain evidence="5 6">DSM 43795</strain>
    </source>
</reference>
<dbReference type="PROSITE" id="PS50977">
    <property type="entry name" value="HTH_TETR_2"/>
    <property type="match status" value="1"/>
</dbReference>
<proteinExistence type="predicted"/>
<dbReference type="RefSeq" id="WP_248592779.1">
    <property type="nucleotide sequence ID" value="NZ_BAABEB010000012.1"/>
</dbReference>
<accession>A0ABY4KZ72</accession>
<evidence type="ECO:0000256" key="1">
    <source>
        <dbReference type="ARBA" id="ARBA00023125"/>
    </source>
</evidence>
<dbReference type="Pfam" id="PF17932">
    <property type="entry name" value="TetR_C_24"/>
    <property type="match status" value="1"/>
</dbReference>
<keyword evidence="1 2" id="KW-0238">DNA-binding</keyword>
<name>A0ABY4KZ72_THEAE</name>
<evidence type="ECO:0000256" key="2">
    <source>
        <dbReference type="PROSITE-ProRule" id="PRU00335"/>
    </source>
</evidence>
<dbReference type="PANTHER" id="PTHR30055">
    <property type="entry name" value="HTH-TYPE TRANSCRIPTIONAL REGULATOR RUTR"/>
    <property type="match status" value="1"/>
</dbReference>
<dbReference type="InterPro" id="IPR036271">
    <property type="entry name" value="Tet_transcr_reg_TetR-rel_C_sf"/>
</dbReference>
<dbReference type="InterPro" id="IPR009057">
    <property type="entry name" value="Homeodomain-like_sf"/>
</dbReference>
<sequence>MPKNTEATPKNQQGAPESALTPRARRTRKALLEAAQKVFERDGFHNARITDIADTAGVAHGTFYTYFGSKETIFLALVDGFLSELLFPSSPNSEKIKIDSFERLKKSNRDYLEIYRDYGRIIAIWEELAKYNKEAAEKLKQGEDAFILRARRKIEQLQRDGLADPDIDARYAARALTGMVHKFADTWFSKKEDFEFEQAVEQLSLLWANALRMKRT</sequence>
<gene>
    <name evidence="5" type="ORF">FOF52_05640</name>
</gene>
<evidence type="ECO:0000259" key="4">
    <source>
        <dbReference type="PROSITE" id="PS50977"/>
    </source>
</evidence>
<feature type="compositionally biased region" description="Polar residues" evidence="3">
    <location>
        <begin position="1"/>
        <end position="15"/>
    </location>
</feature>
<organism evidence="5 6">
    <name type="scientific">Thermobifida alba</name>
    <name type="common">Thermomonospora alba</name>
    <dbReference type="NCBI Taxonomy" id="53522"/>
    <lineage>
        <taxon>Bacteria</taxon>
        <taxon>Bacillati</taxon>
        <taxon>Actinomycetota</taxon>
        <taxon>Actinomycetes</taxon>
        <taxon>Streptosporangiales</taxon>
        <taxon>Nocardiopsidaceae</taxon>
        <taxon>Thermobifida</taxon>
    </lineage>
</organism>
<dbReference type="InterPro" id="IPR041490">
    <property type="entry name" value="KstR2_TetR_C"/>
</dbReference>
<dbReference type="Gene3D" id="1.10.10.60">
    <property type="entry name" value="Homeodomain-like"/>
    <property type="match status" value="1"/>
</dbReference>
<dbReference type="EMBL" id="CP051627">
    <property type="protein sequence ID" value="UPT20519.1"/>
    <property type="molecule type" value="Genomic_DNA"/>
</dbReference>
<dbReference type="InterPro" id="IPR001647">
    <property type="entry name" value="HTH_TetR"/>
</dbReference>
<dbReference type="Proteomes" id="UP000832041">
    <property type="component" value="Chromosome"/>
</dbReference>
<feature type="DNA-binding region" description="H-T-H motif" evidence="2">
    <location>
        <begin position="48"/>
        <end position="67"/>
    </location>
</feature>
<dbReference type="SUPFAM" id="SSF48498">
    <property type="entry name" value="Tetracyclin repressor-like, C-terminal domain"/>
    <property type="match status" value="1"/>
</dbReference>
<feature type="domain" description="HTH tetR-type" evidence="4">
    <location>
        <begin position="25"/>
        <end position="85"/>
    </location>
</feature>
<dbReference type="PRINTS" id="PR00455">
    <property type="entry name" value="HTHTETR"/>
</dbReference>
<dbReference type="Gene3D" id="1.10.357.10">
    <property type="entry name" value="Tetracycline Repressor, domain 2"/>
    <property type="match status" value="1"/>
</dbReference>
<dbReference type="InterPro" id="IPR050109">
    <property type="entry name" value="HTH-type_TetR-like_transc_reg"/>
</dbReference>
<evidence type="ECO:0000313" key="5">
    <source>
        <dbReference type="EMBL" id="UPT20519.1"/>
    </source>
</evidence>
<keyword evidence="6" id="KW-1185">Reference proteome</keyword>
<evidence type="ECO:0000256" key="3">
    <source>
        <dbReference type="SAM" id="MobiDB-lite"/>
    </source>
</evidence>
<evidence type="ECO:0000313" key="6">
    <source>
        <dbReference type="Proteomes" id="UP000832041"/>
    </source>
</evidence>
<dbReference type="PANTHER" id="PTHR30055:SF226">
    <property type="entry name" value="HTH-TYPE TRANSCRIPTIONAL REGULATOR PKSA"/>
    <property type="match status" value="1"/>
</dbReference>
<dbReference type="Pfam" id="PF00440">
    <property type="entry name" value="TetR_N"/>
    <property type="match status" value="1"/>
</dbReference>